<feature type="region of interest" description="Disordered" evidence="1">
    <location>
        <begin position="213"/>
        <end position="269"/>
    </location>
</feature>
<accession>A0A1I8JJQ3</accession>
<dbReference type="Proteomes" id="UP000095280">
    <property type="component" value="Unplaced"/>
</dbReference>
<dbReference type="WBParaSite" id="maker-uti_cns_0048242-snap-gene-0.22-mRNA-1">
    <property type="protein sequence ID" value="maker-uti_cns_0048242-snap-gene-0.22-mRNA-1"/>
    <property type="gene ID" value="maker-uti_cns_0048242-snap-gene-0.22"/>
</dbReference>
<name>A0A1I8JJQ3_9PLAT</name>
<sequence>MAFFAKEEVLSAQQFVSPETRPTIHVEPASSPKFANNCQFRALSWTPVGDKHEKLPILLQSQQPILLFRGLHRTDSGAGTEHSVNEGREAIALGFQAKGICPQLVSTLRAIEKSIEKALHQQSDRMGLIRLTKSPDASGANPITWIGIKPNYPCTTFSTNEGSRTIQEVSPRDFSERSGLYQITVQITSLYLPKGRQPGDLPPASDLCLLTATGKNRSESSTTPKKKRRTSSPPPPPSKNSKRPRPAASAPKNQPACKGGPASDPDWAEVPAVKKLVSSPTVQPGKRVASKDLSYAKQLAGAEASSNRSSDSDCSLFA</sequence>
<protein>
    <submittedName>
        <fullName evidence="3">YDG domain-containing protein</fullName>
    </submittedName>
</protein>
<dbReference type="AlphaFoldDB" id="A0A1I8JJQ3"/>
<evidence type="ECO:0000256" key="1">
    <source>
        <dbReference type="SAM" id="MobiDB-lite"/>
    </source>
</evidence>
<reference evidence="3" key="1">
    <citation type="submission" date="2016-11" db="UniProtKB">
        <authorList>
            <consortium name="WormBaseParasite"/>
        </authorList>
    </citation>
    <scope>IDENTIFICATION</scope>
</reference>
<organism evidence="2 3">
    <name type="scientific">Macrostomum lignano</name>
    <dbReference type="NCBI Taxonomy" id="282301"/>
    <lineage>
        <taxon>Eukaryota</taxon>
        <taxon>Metazoa</taxon>
        <taxon>Spiralia</taxon>
        <taxon>Lophotrochozoa</taxon>
        <taxon>Platyhelminthes</taxon>
        <taxon>Rhabditophora</taxon>
        <taxon>Macrostomorpha</taxon>
        <taxon>Macrostomida</taxon>
        <taxon>Macrostomidae</taxon>
        <taxon>Macrostomum</taxon>
    </lineage>
</organism>
<keyword evidence="2" id="KW-1185">Reference proteome</keyword>
<evidence type="ECO:0000313" key="2">
    <source>
        <dbReference type="Proteomes" id="UP000095280"/>
    </source>
</evidence>
<evidence type="ECO:0000313" key="3">
    <source>
        <dbReference type="WBParaSite" id="maker-uti_cns_0048242-snap-gene-0.22-mRNA-1"/>
    </source>
</evidence>
<proteinExistence type="predicted"/>